<evidence type="ECO:0000256" key="13">
    <source>
        <dbReference type="SAM" id="MobiDB-lite"/>
    </source>
</evidence>
<keyword evidence="5" id="KW-0720">Serine protease</keyword>
<evidence type="ECO:0000256" key="5">
    <source>
        <dbReference type="ARBA" id="ARBA00022825"/>
    </source>
</evidence>
<dbReference type="Pfam" id="PF00089">
    <property type="entry name" value="Trypsin"/>
    <property type="match status" value="1"/>
</dbReference>
<feature type="region of interest" description="Disordered" evidence="13">
    <location>
        <begin position="449"/>
        <end position="469"/>
    </location>
</feature>
<feature type="domain" description="SEA" evidence="15">
    <location>
        <begin position="69"/>
        <end position="189"/>
    </location>
</feature>
<feature type="disulfide bond" evidence="12">
    <location>
        <begin position="826"/>
        <end position="836"/>
    </location>
</feature>
<feature type="disulfide bond" evidence="11">
    <location>
        <begin position="907"/>
        <end position="919"/>
    </location>
</feature>
<evidence type="ECO:0000313" key="20">
    <source>
        <dbReference type="Proteomes" id="UP001634394"/>
    </source>
</evidence>
<evidence type="ECO:0000256" key="2">
    <source>
        <dbReference type="ARBA" id="ARBA00022670"/>
    </source>
</evidence>
<dbReference type="SUPFAM" id="SSF50494">
    <property type="entry name" value="Trypsin-like serine proteases"/>
    <property type="match status" value="1"/>
</dbReference>
<evidence type="ECO:0000256" key="3">
    <source>
        <dbReference type="ARBA" id="ARBA00022692"/>
    </source>
</evidence>
<protein>
    <submittedName>
        <fullName evidence="19">Uncharacterized protein</fullName>
    </submittedName>
</protein>
<keyword evidence="7 14" id="KW-1133">Transmembrane helix</keyword>
<dbReference type="SUPFAM" id="SSF49899">
    <property type="entry name" value="Concanavalin A-like lectins/glucanases"/>
    <property type="match status" value="1"/>
</dbReference>
<evidence type="ECO:0000256" key="7">
    <source>
        <dbReference type="ARBA" id="ARBA00022989"/>
    </source>
</evidence>
<dbReference type="GO" id="GO:0008236">
    <property type="term" value="F:serine-type peptidase activity"/>
    <property type="evidence" value="ECO:0007669"/>
    <property type="project" value="UniProtKB-KW"/>
</dbReference>
<evidence type="ECO:0000256" key="1">
    <source>
        <dbReference type="ARBA" id="ARBA00004606"/>
    </source>
</evidence>
<organism evidence="19 20">
    <name type="scientific">Sinanodonta woodiana</name>
    <name type="common">Chinese pond mussel</name>
    <name type="synonym">Anodonta woodiana</name>
    <dbReference type="NCBI Taxonomy" id="1069815"/>
    <lineage>
        <taxon>Eukaryota</taxon>
        <taxon>Metazoa</taxon>
        <taxon>Spiralia</taxon>
        <taxon>Lophotrochozoa</taxon>
        <taxon>Mollusca</taxon>
        <taxon>Bivalvia</taxon>
        <taxon>Autobranchia</taxon>
        <taxon>Heteroconchia</taxon>
        <taxon>Palaeoheterodonta</taxon>
        <taxon>Unionida</taxon>
        <taxon>Unionoidea</taxon>
        <taxon>Unionidae</taxon>
        <taxon>Unioninae</taxon>
        <taxon>Sinanodonta</taxon>
    </lineage>
</organism>
<keyword evidence="20" id="KW-1185">Reference proteome</keyword>
<name>A0ABD3Y117_SINWO</name>
<dbReference type="GO" id="GO:0016020">
    <property type="term" value="C:membrane"/>
    <property type="evidence" value="ECO:0007669"/>
    <property type="project" value="UniProtKB-SubCell"/>
</dbReference>
<evidence type="ECO:0000313" key="19">
    <source>
        <dbReference type="EMBL" id="KAL3892172.1"/>
    </source>
</evidence>
<dbReference type="GO" id="GO:0006508">
    <property type="term" value="P:proteolysis"/>
    <property type="evidence" value="ECO:0007669"/>
    <property type="project" value="UniProtKB-KW"/>
</dbReference>
<keyword evidence="8 14" id="KW-0472">Membrane</keyword>
<dbReference type="InterPro" id="IPR009003">
    <property type="entry name" value="Peptidase_S1_PA"/>
</dbReference>
<comment type="caution">
    <text evidence="19">The sequence shown here is derived from an EMBL/GenBank/DDBJ whole genome shotgun (WGS) entry which is preliminary data.</text>
</comment>
<dbReference type="Gene3D" id="2.60.120.200">
    <property type="match status" value="1"/>
</dbReference>
<comment type="subcellular location">
    <subcellularLocation>
        <location evidence="1">Membrane</location>
        <topology evidence="1">Single-pass type II membrane protein</topology>
    </subcellularLocation>
</comment>
<dbReference type="InterPro" id="IPR018114">
    <property type="entry name" value="TRYPSIN_HIS"/>
</dbReference>
<feature type="domain" description="MAM" evidence="16">
    <location>
        <begin position="526"/>
        <end position="708"/>
    </location>
</feature>
<feature type="transmembrane region" description="Helical" evidence="14">
    <location>
        <begin position="26"/>
        <end position="49"/>
    </location>
</feature>
<accession>A0ABD3Y117</accession>
<feature type="domain" description="Peptidase S1" evidence="17">
    <location>
        <begin position="1046"/>
        <end position="1290"/>
    </location>
</feature>
<dbReference type="SMART" id="SM00020">
    <property type="entry name" value="Tryp_SPc"/>
    <property type="match status" value="1"/>
</dbReference>
<dbReference type="Gene3D" id="3.10.250.10">
    <property type="entry name" value="SRCR-like domain"/>
    <property type="match status" value="1"/>
</dbReference>
<feature type="disulfide bond" evidence="11">
    <location>
        <begin position="914"/>
        <end position="932"/>
    </location>
</feature>
<dbReference type="InterPro" id="IPR036772">
    <property type="entry name" value="SRCR-like_dom_sf"/>
</dbReference>
<dbReference type="InterPro" id="IPR002172">
    <property type="entry name" value="LDrepeatLR_classA_rpt"/>
</dbReference>
<keyword evidence="6" id="KW-0735">Signal-anchor</keyword>
<dbReference type="PROSITE" id="PS50240">
    <property type="entry name" value="TRYPSIN_DOM"/>
    <property type="match status" value="1"/>
</dbReference>
<dbReference type="PROSITE" id="PS50068">
    <property type="entry name" value="LDLRA_2"/>
    <property type="match status" value="3"/>
</dbReference>
<keyword evidence="2" id="KW-0645">Protease</keyword>
<evidence type="ECO:0000256" key="14">
    <source>
        <dbReference type="SAM" id="Phobius"/>
    </source>
</evidence>
<dbReference type="SMART" id="SM00200">
    <property type="entry name" value="SEA"/>
    <property type="match status" value="1"/>
</dbReference>
<dbReference type="InterPro" id="IPR036364">
    <property type="entry name" value="SEA_dom_sf"/>
</dbReference>
<dbReference type="PRINTS" id="PR00261">
    <property type="entry name" value="LDLRECEPTOR"/>
</dbReference>
<feature type="disulfide bond" evidence="11">
    <location>
        <begin position="732"/>
        <end position="747"/>
    </location>
</feature>
<dbReference type="InterPro" id="IPR001254">
    <property type="entry name" value="Trypsin_dom"/>
</dbReference>
<dbReference type="InterPro" id="IPR023415">
    <property type="entry name" value="LDLR_class-A_CS"/>
</dbReference>
<dbReference type="InterPro" id="IPR036055">
    <property type="entry name" value="LDL_receptor-like_sf"/>
</dbReference>
<dbReference type="PANTHER" id="PTHR24252:SF27">
    <property type="entry name" value="TRANSMEMBRANE PROTEASE SERINE 3-LIKE"/>
    <property type="match status" value="1"/>
</dbReference>
<dbReference type="InterPro" id="IPR000082">
    <property type="entry name" value="SEA_dom"/>
</dbReference>
<feature type="region of interest" description="Disordered" evidence="13">
    <location>
        <begin position="410"/>
        <end position="429"/>
    </location>
</feature>
<dbReference type="SUPFAM" id="SSF56487">
    <property type="entry name" value="SRCR-like"/>
    <property type="match status" value="1"/>
</dbReference>
<keyword evidence="4" id="KW-0378">Hydrolase</keyword>
<evidence type="ECO:0000256" key="11">
    <source>
        <dbReference type="PROSITE-ProRule" id="PRU00124"/>
    </source>
</evidence>
<dbReference type="InterPro" id="IPR013320">
    <property type="entry name" value="ConA-like_dom_sf"/>
</dbReference>
<dbReference type="Gene3D" id="2.40.10.10">
    <property type="entry name" value="Trypsin-like serine proteases"/>
    <property type="match status" value="1"/>
</dbReference>
<dbReference type="PROSITE" id="PS00134">
    <property type="entry name" value="TRYPSIN_HIS"/>
    <property type="match status" value="1"/>
</dbReference>
<evidence type="ECO:0000256" key="8">
    <source>
        <dbReference type="ARBA" id="ARBA00023136"/>
    </source>
</evidence>
<evidence type="ECO:0000259" key="17">
    <source>
        <dbReference type="PROSITE" id="PS50240"/>
    </source>
</evidence>
<dbReference type="InterPro" id="IPR043504">
    <property type="entry name" value="Peptidase_S1_PA_chymotrypsin"/>
</dbReference>
<feature type="disulfide bond" evidence="11">
    <location>
        <begin position="926"/>
        <end position="941"/>
    </location>
</feature>
<dbReference type="InterPro" id="IPR000998">
    <property type="entry name" value="MAM_dom"/>
</dbReference>
<dbReference type="SUPFAM" id="SSF82671">
    <property type="entry name" value="SEA domain"/>
    <property type="match status" value="1"/>
</dbReference>
<dbReference type="PROSITE" id="PS50024">
    <property type="entry name" value="SEA"/>
    <property type="match status" value="1"/>
</dbReference>
<reference evidence="19 20" key="1">
    <citation type="submission" date="2024-11" db="EMBL/GenBank/DDBJ databases">
        <title>Chromosome-level genome assembly of the freshwater bivalve Anodonta woodiana.</title>
        <authorList>
            <person name="Chen X."/>
        </authorList>
    </citation>
    <scope>NUCLEOTIDE SEQUENCE [LARGE SCALE GENOMIC DNA]</scope>
    <source>
        <strain evidence="19">MN2024</strain>
        <tissue evidence="19">Gills</tissue>
    </source>
</reference>
<keyword evidence="9 12" id="KW-1015">Disulfide bond</keyword>
<feature type="disulfide bond" evidence="12">
    <location>
        <begin position="797"/>
        <end position="858"/>
    </location>
</feature>
<feature type="domain" description="SRCR" evidence="18">
    <location>
        <begin position="755"/>
        <end position="859"/>
    </location>
</feature>
<dbReference type="FunFam" id="2.40.10.10:FF:000068">
    <property type="entry name" value="transmembrane protease serine 2"/>
    <property type="match status" value="1"/>
</dbReference>
<dbReference type="SMART" id="SM00192">
    <property type="entry name" value="LDLa"/>
    <property type="match status" value="3"/>
</dbReference>
<evidence type="ECO:0000256" key="6">
    <source>
        <dbReference type="ARBA" id="ARBA00022968"/>
    </source>
</evidence>
<dbReference type="SUPFAM" id="SSF57424">
    <property type="entry name" value="LDL receptor-like module"/>
    <property type="match status" value="3"/>
</dbReference>
<dbReference type="PROSITE" id="PS50060">
    <property type="entry name" value="MAM_2"/>
    <property type="match status" value="1"/>
</dbReference>
<dbReference type="Gene3D" id="4.10.400.10">
    <property type="entry name" value="Low-density Lipoprotein Receptor"/>
    <property type="match status" value="3"/>
</dbReference>
<dbReference type="PROSITE" id="PS01209">
    <property type="entry name" value="LDLRA_1"/>
    <property type="match status" value="2"/>
</dbReference>
<dbReference type="EMBL" id="JBJQND010000001">
    <property type="protein sequence ID" value="KAL3892172.1"/>
    <property type="molecule type" value="Genomic_DNA"/>
</dbReference>
<evidence type="ECO:0000259" key="16">
    <source>
        <dbReference type="PROSITE" id="PS50060"/>
    </source>
</evidence>
<dbReference type="CDD" id="cd00112">
    <property type="entry name" value="LDLa"/>
    <property type="match status" value="3"/>
</dbReference>
<dbReference type="SMART" id="SM00137">
    <property type="entry name" value="MAM"/>
    <property type="match status" value="1"/>
</dbReference>
<evidence type="ECO:0000256" key="10">
    <source>
        <dbReference type="ARBA" id="ARBA00023180"/>
    </source>
</evidence>
<gene>
    <name evidence="19" type="ORF">ACJMK2_004406</name>
</gene>
<evidence type="ECO:0000259" key="15">
    <source>
        <dbReference type="PROSITE" id="PS50024"/>
    </source>
</evidence>
<keyword evidence="3 14" id="KW-0812">Transmembrane</keyword>
<proteinExistence type="predicted"/>
<evidence type="ECO:0000256" key="9">
    <source>
        <dbReference type="ARBA" id="ARBA00023157"/>
    </source>
</evidence>
<evidence type="ECO:0000259" key="18">
    <source>
        <dbReference type="PROSITE" id="PS50287"/>
    </source>
</evidence>
<evidence type="ECO:0000256" key="12">
    <source>
        <dbReference type="PROSITE-ProRule" id="PRU00196"/>
    </source>
</evidence>
<evidence type="ECO:0000256" key="4">
    <source>
        <dbReference type="ARBA" id="ARBA00022801"/>
    </source>
</evidence>
<dbReference type="PANTHER" id="PTHR24252">
    <property type="entry name" value="ACROSIN-RELATED"/>
    <property type="match status" value="1"/>
</dbReference>
<dbReference type="PROSITE" id="PS50287">
    <property type="entry name" value="SRCR_2"/>
    <property type="match status" value="1"/>
</dbReference>
<comment type="caution">
    <text evidence="12">Lacks conserved residue(s) required for the propagation of feature annotation.</text>
</comment>
<sequence length="1330" mass="146179">MGNRTYDLSSTAPDRTKCSSFSNSRVAILVAVVLLAGVIVAGIVLAVYFTSRPASQEQSVAMTRVEVSKVKTFQGEVRIELDWNENLNDLNSNFSKEKAYNFTSAMDAVYTNHPEYNGTVVDDFRNGSIIVTYRIFWVVKVIREIGKQEQIISEVETNPVDTANLVQLIKNNLPQRIGANVTQISELQEVTTTTAAPATTTIPAFTNGTSTTETPAANNTTTSLTLHPPKSTTLNYTTTTIHTNESTIITTATPTTIKLTTTNTTTKETTITTTTVSTTLPPIVATTLTTTPTTNITTTTSTTPDTTFTTRSSSTLPEYATTTTTTIKEPTTTTTTKQLTLQPTIATTTTTPMPSTVTITTATTSKPTITTEITSTITKEPTIITTAASTSHQPTSSTIVTATTQKPITSTTETTFTPRPTITSETTSTTPEIKTISNVPYTSLTTATSTFQSRTTSTTNTPEPNNITTTSITRNSAITLITSTTITAATLTMPANTNTTTTPQPTSTMNVPTTTPNPCKLSAETLACQFEDRCLCGYKNLRNDSRWFQRYGYFFMVPQYDHTFGNETGHFMAAYNNSDMFGYYNELNKNGLGYPHRLEYSNSTLISPRENFTTESCVYFYYYLNGTAVRPNPLSAQLYVYVSSIRGRELAWYDNINRTVSGWMKGWVNVNPGLAEVIFVAKTVTTTTVWPGVVALDDVSVISRPCPAYPDCGRDTFRCTTSRVCIPVYMQCDGGNDCVDGSDEENCTSKPDYVVKLINGDGSYGSIAIFYQGLWRPVCMSKYSLMKGNSTIVQLACKSNGYNGRYQGAFVNSWQNPVQYAMQISCSSYDVDISNCSMNLTQTRENTTSCYYYQAAICSTEDCFSGESLCPPYYNYSSSTKCISYRYFCDGIIDCPGATDELNCANCSTTEFECSDHECIPVSQRCDGTPQCADHSEEYGCVIGANNMPKIYHSHLSAYLPVCYNNMNDTLANTLCSLSGQGSSGHYQPYTYVQEGTLLIPQLNVTMPSLVPSYTVSVESCNSTLLQCSSIECGSTIFDDSRLPKILHGRDAVLGQLPWQIALYAGGYFACGGSIIHPHWVLTAAHCIDRTVSYSVTVGAVDVGMSSSVNYDNYNSSQIYVNPFYNNDFDNDISLVYINEPIVYNDYVRPICIASQGTVEEMLNAGYNAECYVSGWGRYHNLINGVTGAWLGKLQIVRVYLYNQEDCNQVYFDIYKSYPQNTTVCVDNQNVGSPTCNGDSGGPLICRNKYGRFEVLGTLSWGYISCFKDGYPDIYQLSYPHEDWIEATTGILFYINTSLNPCTNHFRNFDDQTPIVAPGKVHNGNEETGS</sequence>
<dbReference type="Pfam" id="PF00629">
    <property type="entry name" value="MAM"/>
    <property type="match status" value="1"/>
</dbReference>
<feature type="disulfide bond" evidence="11">
    <location>
        <begin position="889"/>
        <end position="904"/>
    </location>
</feature>
<dbReference type="CDD" id="cd00190">
    <property type="entry name" value="Tryp_SPc"/>
    <property type="match status" value="1"/>
</dbReference>
<dbReference type="InterPro" id="IPR001190">
    <property type="entry name" value="SRCR"/>
</dbReference>
<dbReference type="Pfam" id="PF00057">
    <property type="entry name" value="Ldl_recept_a"/>
    <property type="match status" value="2"/>
</dbReference>
<keyword evidence="10" id="KW-0325">Glycoprotein</keyword>
<dbReference type="Proteomes" id="UP001634394">
    <property type="component" value="Unassembled WGS sequence"/>
</dbReference>